<dbReference type="Pfam" id="PF00182">
    <property type="entry name" value="Glyco_hydro_19"/>
    <property type="match status" value="1"/>
</dbReference>
<accession>A0A915YCJ2</accession>
<evidence type="ECO:0000313" key="3">
    <source>
        <dbReference type="EMBL" id="BDS10567.1"/>
    </source>
</evidence>
<gene>
    <name evidence="3" type="ORF">AsAng_0012750</name>
</gene>
<dbReference type="SUPFAM" id="SSF53955">
    <property type="entry name" value="Lysozyme-like"/>
    <property type="match status" value="1"/>
</dbReference>
<dbReference type="EMBL" id="AP026867">
    <property type="protein sequence ID" value="BDS10567.1"/>
    <property type="molecule type" value="Genomic_DNA"/>
</dbReference>
<dbReference type="AlphaFoldDB" id="A0A915YCJ2"/>
<keyword evidence="1" id="KW-0812">Transmembrane</keyword>
<dbReference type="Gene3D" id="1.10.530.10">
    <property type="match status" value="1"/>
</dbReference>
<dbReference type="GO" id="GO:0004568">
    <property type="term" value="F:chitinase activity"/>
    <property type="evidence" value="ECO:0007669"/>
    <property type="project" value="InterPro"/>
</dbReference>
<organism evidence="3 4">
    <name type="scientific">Aureispira anguillae</name>
    <dbReference type="NCBI Taxonomy" id="2864201"/>
    <lineage>
        <taxon>Bacteria</taxon>
        <taxon>Pseudomonadati</taxon>
        <taxon>Bacteroidota</taxon>
        <taxon>Saprospiria</taxon>
        <taxon>Saprospirales</taxon>
        <taxon>Saprospiraceae</taxon>
        <taxon>Aureispira</taxon>
    </lineage>
</organism>
<keyword evidence="1" id="KW-1133">Transmembrane helix</keyword>
<evidence type="ECO:0000256" key="1">
    <source>
        <dbReference type="SAM" id="Phobius"/>
    </source>
</evidence>
<feature type="domain" description="Glycoside hydrolase family 19 catalytic" evidence="2">
    <location>
        <begin position="107"/>
        <end position="144"/>
    </location>
</feature>
<name>A0A915YCJ2_9BACT</name>
<dbReference type="Proteomes" id="UP001060919">
    <property type="component" value="Chromosome"/>
</dbReference>
<dbReference type="GO" id="GO:0006032">
    <property type="term" value="P:chitin catabolic process"/>
    <property type="evidence" value="ECO:0007669"/>
    <property type="project" value="InterPro"/>
</dbReference>
<sequence>MKPQHKIYLGGAVGLIAAILLIRAFLLKLQRERIIQACEQAFGNLDATQKDSIRIIVQTFEQYGDKDFNKLIYILATTRHESNFRPIEERRASPSQTDVYNRQNAYWYTGYYGRGFVQLTHQRNYAKMSQLLGVDFVANPALVLKPSYAARILVQGMLLGAFTRKPLKNYINSSKVDFYTARRVVNGLDRAQRIEGYANLIAQAIV</sequence>
<dbReference type="RefSeq" id="WP_264791857.1">
    <property type="nucleotide sequence ID" value="NZ_AP026867.1"/>
</dbReference>
<feature type="transmembrane region" description="Helical" evidence="1">
    <location>
        <begin position="6"/>
        <end position="26"/>
    </location>
</feature>
<keyword evidence="1" id="KW-0472">Membrane</keyword>
<dbReference type="InterPro" id="IPR023346">
    <property type="entry name" value="Lysozyme-like_dom_sf"/>
</dbReference>
<protein>
    <recommendedName>
        <fullName evidence="2">Glycoside hydrolase family 19 catalytic domain-containing protein</fullName>
    </recommendedName>
</protein>
<dbReference type="KEGG" id="aup:AsAng_0012750"/>
<evidence type="ECO:0000313" key="4">
    <source>
        <dbReference type="Proteomes" id="UP001060919"/>
    </source>
</evidence>
<proteinExistence type="predicted"/>
<reference evidence="3" key="1">
    <citation type="submission" date="2022-09" db="EMBL/GenBank/DDBJ databases">
        <title>Aureispira anguillicida sp. nov., isolated from Leptocephalus of Japanese eel Anguilla japonica.</title>
        <authorList>
            <person name="Yuasa K."/>
            <person name="Mekata T."/>
            <person name="Ikunari K."/>
        </authorList>
    </citation>
    <scope>NUCLEOTIDE SEQUENCE</scope>
    <source>
        <strain evidence="3">EL160426</strain>
    </source>
</reference>
<dbReference type="InterPro" id="IPR000726">
    <property type="entry name" value="Glyco_hydro_19_cat"/>
</dbReference>
<keyword evidence="4" id="KW-1185">Reference proteome</keyword>
<dbReference type="GO" id="GO:0016998">
    <property type="term" value="P:cell wall macromolecule catabolic process"/>
    <property type="evidence" value="ECO:0007669"/>
    <property type="project" value="InterPro"/>
</dbReference>
<evidence type="ECO:0000259" key="2">
    <source>
        <dbReference type="Pfam" id="PF00182"/>
    </source>
</evidence>